<keyword evidence="1" id="KW-0813">Transport</keyword>
<evidence type="ECO:0000256" key="5">
    <source>
        <dbReference type="PIRSR" id="PIRSR602387-1"/>
    </source>
</evidence>
<protein>
    <recommendedName>
        <fullName evidence="6">Blue (type 1) copper domain-containing protein</fullName>
    </recommendedName>
</protein>
<reference evidence="7 8" key="1">
    <citation type="submission" date="2019-10" db="EMBL/GenBank/DDBJ databases">
        <title>Isolation, Identification of Microvirga thermotolerans HR1, a novel thermophilic bacterium and Comparative Genomics of the genus Microvirga.</title>
        <authorList>
            <person name="Li J."/>
            <person name="Zhang W."/>
            <person name="Lin M."/>
            <person name="Wang J."/>
        </authorList>
    </citation>
    <scope>NUCLEOTIDE SEQUENCE [LARGE SCALE GENOMIC DNA]</scope>
    <source>
        <strain evidence="7 8">HR1</strain>
    </source>
</reference>
<dbReference type="KEGG" id="mico:GDR74_06385"/>
<feature type="binding site" evidence="5">
    <location>
        <position position="92"/>
    </location>
    <ligand>
        <name>Cu cation</name>
        <dbReference type="ChEBI" id="CHEBI:23378"/>
    </ligand>
</feature>
<dbReference type="InterPro" id="IPR000923">
    <property type="entry name" value="BlueCu_1"/>
</dbReference>
<dbReference type="PROSITE" id="PS00196">
    <property type="entry name" value="COPPER_BLUE"/>
    <property type="match status" value="1"/>
</dbReference>
<accession>A0A5P9K5Y4</accession>
<sequence>MRGNADGSQVWFDPVGILVRPGQAVRWVNRDPGNSHTATAYHPANLDHPLRIPAAAAPWNSDYLLPDEDFSVALTVEGTYDYFCVPHEHAGMVGRIVVGHPGAAPPGGTAALPEEAARAFPAVEEILRRGIVRRA</sequence>
<feature type="binding site" evidence="5">
    <location>
        <position position="36"/>
    </location>
    <ligand>
        <name>Cu cation</name>
        <dbReference type="ChEBI" id="CHEBI:23378"/>
    </ligand>
</feature>
<dbReference type="PANTHER" id="PTHR36507">
    <property type="entry name" value="BLL1555 PROTEIN"/>
    <property type="match status" value="1"/>
</dbReference>
<dbReference type="InterPro" id="IPR028871">
    <property type="entry name" value="BlueCu_1_BS"/>
</dbReference>
<comment type="cofactor">
    <cofactor evidence="5">
        <name>Cu(2+)</name>
        <dbReference type="ChEBI" id="CHEBI:29036"/>
    </cofactor>
    <text evidence="5">The crystal structure with reduced Cu(1+) has also been determined.</text>
</comment>
<dbReference type="GO" id="GO:0005507">
    <property type="term" value="F:copper ion binding"/>
    <property type="evidence" value="ECO:0007669"/>
    <property type="project" value="InterPro"/>
</dbReference>
<dbReference type="InterPro" id="IPR002387">
    <property type="entry name" value="Plastocyanin"/>
</dbReference>
<evidence type="ECO:0000256" key="4">
    <source>
        <dbReference type="ARBA" id="ARBA00023008"/>
    </source>
</evidence>
<keyword evidence="8" id="KW-1185">Reference proteome</keyword>
<dbReference type="Pfam" id="PF00127">
    <property type="entry name" value="Copper-bind"/>
    <property type="match status" value="1"/>
</dbReference>
<dbReference type="SUPFAM" id="SSF49503">
    <property type="entry name" value="Cupredoxins"/>
    <property type="match status" value="1"/>
</dbReference>
<organism evidence="7 8">
    <name type="scientific">Microvirga thermotolerans</name>
    <dbReference type="NCBI Taxonomy" id="2651334"/>
    <lineage>
        <taxon>Bacteria</taxon>
        <taxon>Pseudomonadati</taxon>
        <taxon>Pseudomonadota</taxon>
        <taxon>Alphaproteobacteria</taxon>
        <taxon>Hyphomicrobiales</taxon>
        <taxon>Methylobacteriaceae</taxon>
        <taxon>Microvirga</taxon>
    </lineage>
</organism>
<name>A0A5P9K5Y4_9HYPH</name>
<keyword evidence="4 5" id="KW-0186">Copper</keyword>
<gene>
    <name evidence="7" type="ORF">GDR74_06385</name>
</gene>
<dbReference type="AlphaFoldDB" id="A0A5P9K5Y4"/>
<evidence type="ECO:0000256" key="3">
    <source>
        <dbReference type="ARBA" id="ARBA00022982"/>
    </source>
</evidence>
<keyword evidence="3" id="KW-0249">Electron transport</keyword>
<evidence type="ECO:0000313" key="7">
    <source>
        <dbReference type="EMBL" id="QFU18044.1"/>
    </source>
</evidence>
<evidence type="ECO:0000256" key="2">
    <source>
        <dbReference type="ARBA" id="ARBA00022723"/>
    </source>
</evidence>
<feature type="domain" description="Blue (type 1) copper" evidence="6">
    <location>
        <begin position="5"/>
        <end position="98"/>
    </location>
</feature>
<evidence type="ECO:0000256" key="1">
    <source>
        <dbReference type="ARBA" id="ARBA00022448"/>
    </source>
</evidence>
<feature type="binding site" evidence="5">
    <location>
        <position position="84"/>
    </location>
    <ligand>
        <name>Cu cation</name>
        <dbReference type="ChEBI" id="CHEBI:23378"/>
    </ligand>
</feature>
<dbReference type="Proteomes" id="UP000325614">
    <property type="component" value="Chromosome"/>
</dbReference>
<evidence type="ECO:0000313" key="8">
    <source>
        <dbReference type="Proteomes" id="UP000325614"/>
    </source>
</evidence>
<dbReference type="EMBL" id="CP045423">
    <property type="protein sequence ID" value="QFU18044.1"/>
    <property type="molecule type" value="Genomic_DNA"/>
</dbReference>
<feature type="binding site" evidence="5">
    <location>
        <position position="87"/>
    </location>
    <ligand>
        <name>Cu cation</name>
        <dbReference type="ChEBI" id="CHEBI:23378"/>
    </ligand>
</feature>
<dbReference type="PANTHER" id="PTHR36507:SF1">
    <property type="entry name" value="BLL1555 PROTEIN"/>
    <property type="match status" value="1"/>
</dbReference>
<dbReference type="GO" id="GO:0009055">
    <property type="term" value="F:electron transfer activity"/>
    <property type="evidence" value="ECO:0007669"/>
    <property type="project" value="InterPro"/>
</dbReference>
<evidence type="ECO:0000259" key="6">
    <source>
        <dbReference type="Pfam" id="PF00127"/>
    </source>
</evidence>
<dbReference type="InterPro" id="IPR008972">
    <property type="entry name" value="Cupredoxin"/>
</dbReference>
<dbReference type="PRINTS" id="PR00157">
    <property type="entry name" value="PLASTOCYANIN"/>
</dbReference>
<proteinExistence type="predicted"/>
<dbReference type="Gene3D" id="2.60.40.420">
    <property type="entry name" value="Cupredoxins - blue copper proteins"/>
    <property type="match status" value="1"/>
</dbReference>
<keyword evidence="2 5" id="KW-0479">Metal-binding</keyword>
<dbReference type="InterPro" id="IPR052721">
    <property type="entry name" value="ET_Amicyanin"/>
</dbReference>